<gene>
    <name evidence="2" type="ORF">IAG43_33915</name>
</gene>
<protein>
    <submittedName>
        <fullName evidence="2">Uncharacterized protein</fullName>
    </submittedName>
</protein>
<keyword evidence="2" id="KW-0614">Plasmid</keyword>
<dbReference type="Proteomes" id="UP000516230">
    <property type="component" value="Plasmid unnamed3"/>
</dbReference>
<keyword evidence="3" id="KW-1185">Reference proteome</keyword>
<evidence type="ECO:0000313" key="2">
    <source>
        <dbReference type="EMBL" id="QNP67964.1"/>
    </source>
</evidence>
<organism evidence="2 3">
    <name type="scientific">Streptomyces genisteinicus</name>
    <dbReference type="NCBI Taxonomy" id="2768068"/>
    <lineage>
        <taxon>Bacteria</taxon>
        <taxon>Bacillati</taxon>
        <taxon>Actinomycetota</taxon>
        <taxon>Actinomycetes</taxon>
        <taxon>Kitasatosporales</taxon>
        <taxon>Streptomycetaceae</taxon>
        <taxon>Streptomyces</taxon>
    </lineage>
</organism>
<dbReference type="AlphaFoldDB" id="A0A7H0I598"/>
<accession>A0A7H0I598</accession>
<sequence length="85" mass="9195">MTTQQHPTAADFAPGPGSPRQGSHLWLLTLELPGRVMNTSRGTLTPPFGWTRYDVLLGLLEQIVAEQPELATAAVTAFVLEPNVL</sequence>
<evidence type="ECO:0000256" key="1">
    <source>
        <dbReference type="SAM" id="MobiDB-lite"/>
    </source>
</evidence>
<reference evidence="2 3" key="1">
    <citation type="submission" date="2020-08" db="EMBL/GenBank/DDBJ databases">
        <title>A novel species.</title>
        <authorList>
            <person name="Gao J."/>
        </authorList>
    </citation>
    <scope>NUCLEOTIDE SEQUENCE [LARGE SCALE GENOMIC DNA]</scope>
    <source>
        <strain evidence="2 3">CRPJ-33</strain>
        <plasmid evidence="2 3">unnamed3</plasmid>
    </source>
</reference>
<evidence type="ECO:0000313" key="3">
    <source>
        <dbReference type="Proteomes" id="UP000516230"/>
    </source>
</evidence>
<dbReference type="EMBL" id="CP060827">
    <property type="protein sequence ID" value="QNP67964.1"/>
    <property type="molecule type" value="Genomic_DNA"/>
</dbReference>
<proteinExistence type="predicted"/>
<feature type="region of interest" description="Disordered" evidence="1">
    <location>
        <begin position="1"/>
        <end position="22"/>
    </location>
</feature>
<geneLocation type="plasmid" evidence="2 3">
    <name>unnamed3</name>
</geneLocation>
<dbReference type="KEGG" id="sgj:IAG43_33915"/>
<dbReference type="RefSeq" id="WP_187745007.1">
    <property type="nucleotide sequence ID" value="NZ_CP060827.1"/>
</dbReference>
<name>A0A7H0I598_9ACTN</name>